<feature type="domain" description="CHAT" evidence="4">
    <location>
        <begin position="741"/>
        <end position="1037"/>
    </location>
</feature>
<evidence type="ECO:0000313" key="5">
    <source>
        <dbReference type="EMBL" id="MBN7810886.1"/>
    </source>
</evidence>
<gene>
    <name evidence="5" type="ORF">J0A68_07970</name>
</gene>
<evidence type="ECO:0000313" key="6">
    <source>
        <dbReference type="Proteomes" id="UP000664317"/>
    </source>
</evidence>
<organism evidence="5 6">
    <name type="scientific">Algoriphagus oliviformis</name>
    <dbReference type="NCBI Taxonomy" id="2811231"/>
    <lineage>
        <taxon>Bacteria</taxon>
        <taxon>Pseudomonadati</taxon>
        <taxon>Bacteroidota</taxon>
        <taxon>Cytophagia</taxon>
        <taxon>Cytophagales</taxon>
        <taxon>Cyclobacteriaceae</taxon>
        <taxon>Algoriphagus</taxon>
    </lineage>
</organism>
<dbReference type="SMART" id="SM00028">
    <property type="entry name" value="TPR"/>
    <property type="match status" value="6"/>
</dbReference>
<evidence type="ECO:0000259" key="4">
    <source>
        <dbReference type="Pfam" id="PF12770"/>
    </source>
</evidence>
<feature type="signal peptide" evidence="3">
    <location>
        <begin position="1"/>
        <end position="21"/>
    </location>
</feature>
<dbReference type="EMBL" id="JAFKCT010000002">
    <property type="protein sequence ID" value="MBN7810886.1"/>
    <property type="molecule type" value="Genomic_DNA"/>
</dbReference>
<dbReference type="PROSITE" id="PS50293">
    <property type="entry name" value="TPR_REGION"/>
    <property type="match status" value="1"/>
</dbReference>
<dbReference type="InterPro" id="IPR011990">
    <property type="entry name" value="TPR-like_helical_dom_sf"/>
</dbReference>
<evidence type="ECO:0000256" key="1">
    <source>
        <dbReference type="PROSITE-ProRule" id="PRU00339"/>
    </source>
</evidence>
<evidence type="ECO:0000256" key="2">
    <source>
        <dbReference type="SAM" id="Phobius"/>
    </source>
</evidence>
<proteinExistence type="predicted"/>
<protein>
    <submittedName>
        <fullName evidence="5">CHAT domain-containing protein</fullName>
    </submittedName>
</protein>
<dbReference type="Proteomes" id="UP000664317">
    <property type="component" value="Unassembled WGS sequence"/>
</dbReference>
<keyword evidence="3" id="KW-0732">Signal</keyword>
<evidence type="ECO:0000256" key="3">
    <source>
        <dbReference type="SAM" id="SignalP"/>
    </source>
</evidence>
<dbReference type="SUPFAM" id="SSF48452">
    <property type="entry name" value="TPR-like"/>
    <property type="match status" value="3"/>
</dbReference>
<feature type="transmembrane region" description="Helical" evidence="2">
    <location>
        <begin position="1049"/>
        <end position="1067"/>
    </location>
</feature>
<sequence length="1070" mass="120595">MHGVKRIFSVLFFVVSTSLLAQGQAWYSQAEKAFRQGNYDSAYFLNSKALAQFKSSASADSLVYSYVQRTTILWNLSGIQEALQMADSAILVSEKYPSGKLSKVSALNKKGQLLVHAYYLEEAKKTFQKAESWIGEGDKDSPIVSGLYNNISWLYLNLQQLPEAYDYALRSLDIQKGLYGENDRRLMGVYQSLGLIANDMANYVDAERYSYRLFDIAKLHLAPDHPTMALVYNQLAIIKEARFEYTEALRYMREVARVAELNYADTGNPQFLAIAYNNIGNLYHQLHEFSLAEPYFEKALQLHTENYGTEEIGIIQSLAHLASTKLALEKLTEADSLFQLAYSKQQVLEKENLPGLASLESQIGDLYSAQSNLQEAVKWYEKAVGHFQRSDIEEHYLVSEAKTSLAKGLLGLGQFEQAIRYHEESLDNYRKLYPDSKVAVASKLNELGNSFLRKGDLEKGLSYSDSTFLEILGAGGYAQSDWLLQLPPNAKIADFIFTKIELLAAQNSQQAKKDYLLQILELTKGYTYNFERSIVGLRSQFSLVELAKKQRQIIQKAIDACWDLANVYGEQEYLEEAFFLSELQKGVLLRLAANNMMVDAKADSGDKILARDRGWRERISRLNSEYLNSKESNDSVLNALTQSLEDYRDFQDSVTRVDQDRWRDRYALTPFSLAEIRDRLLGADEALLEYSLSGESIYGFLLTHGDFRVFRRPRAPLEHAISSLQNLPKLDLAEFKAAAFPLFQSLVQPVYQYLEGKSLIIVPDRELFSVNFETLISDGQGKAFSELSYLLRTHQVSYLLSASTSNRFFERDRSPANKGLFMAPGFTEEMKTGYLADLDGDVAFPIQSQLIRQPFSLKTAERASELIGGTFFQQNEAQESFFTQSAPDFGILHLATHGEADHSFPMQSRLFFALPADRDSSMEDGVLHAYEIYGLQLNAELAVLSACNTGVGKFQEGEGLVSLAHSFLHAGCSAVLMSMWAIDEKTSSEILESFYLKLAKGEPKAAALREAKLDFLENAPEELAHPYYWAGLGLIGDTSALDSQGGKPWLHWALAVALLVGLLFWWMKKR</sequence>
<dbReference type="RefSeq" id="WP_206577648.1">
    <property type="nucleotide sequence ID" value="NZ_JAFKCT010000002.1"/>
</dbReference>
<comment type="caution">
    <text evidence="5">The sequence shown here is derived from an EMBL/GenBank/DDBJ whole genome shotgun (WGS) entry which is preliminary data.</text>
</comment>
<name>A0ABS3C407_9BACT</name>
<keyword evidence="2" id="KW-1133">Transmembrane helix</keyword>
<dbReference type="PROSITE" id="PS50005">
    <property type="entry name" value="TPR"/>
    <property type="match status" value="1"/>
</dbReference>
<keyword evidence="2" id="KW-0472">Membrane</keyword>
<keyword evidence="1" id="KW-0802">TPR repeat</keyword>
<feature type="chain" id="PRO_5046897195" evidence="3">
    <location>
        <begin position="22"/>
        <end position="1070"/>
    </location>
</feature>
<keyword evidence="6" id="KW-1185">Reference proteome</keyword>
<dbReference type="PANTHER" id="PTHR10098">
    <property type="entry name" value="RAPSYN-RELATED"/>
    <property type="match status" value="1"/>
</dbReference>
<dbReference type="InterPro" id="IPR024983">
    <property type="entry name" value="CHAT_dom"/>
</dbReference>
<dbReference type="Gene3D" id="1.25.40.10">
    <property type="entry name" value="Tetratricopeptide repeat domain"/>
    <property type="match status" value="4"/>
</dbReference>
<accession>A0ABS3C407</accession>
<reference evidence="5 6" key="1">
    <citation type="submission" date="2021-03" db="EMBL/GenBank/DDBJ databases">
        <title>novel species isolated from a fishpond in China.</title>
        <authorList>
            <person name="Lu H."/>
            <person name="Cai Z."/>
        </authorList>
    </citation>
    <scope>NUCLEOTIDE SEQUENCE [LARGE SCALE GENOMIC DNA]</scope>
    <source>
        <strain evidence="5 6">H41</strain>
    </source>
</reference>
<feature type="repeat" description="TPR" evidence="1">
    <location>
        <begin position="273"/>
        <end position="306"/>
    </location>
</feature>
<dbReference type="PANTHER" id="PTHR10098:SF108">
    <property type="entry name" value="TETRATRICOPEPTIDE REPEAT PROTEIN 28"/>
    <property type="match status" value="1"/>
</dbReference>
<dbReference type="Pfam" id="PF13374">
    <property type="entry name" value="TPR_10"/>
    <property type="match status" value="1"/>
</dbReference>
<dbReference type="InterPro" id="IPR019734">
    <property type="entry name" value="TPR_rpt"/>
</dbReference>
<dbReference type="Pfam" id="PF13424">
    <property type="entry name" value="TPR_12"/>
    <property type="match status" value="2"/>
</dbReference>
<dbReference type="Pfam" id="PF12770">
    <property type="entry name" value="CHAT"/>
    <property type="match status" value="1"/>
</dbReference>
<keyword evidence="2" id="KW-0812">Transmembrane</keyword>